<evidence type="ECO:0000313" key="3">
    <source>
        <dbReference type="EMBL" id="CAH1773938.1"/>
    </source>
</evidence>
<evidence type="ECO:0000256" key="2">
    <source>
        <dbReference type="SAM" id="MobiDB-lite"/>
    </source>
</evidence>
<dbReference type="EMBL" id="CAIIXF020000001">
    <property type="protein sequence ID" value="CAH1773938.1"/>
    <property type="molecule type" value="Genomic_DNA"/>
</dbReference>
<feature type="region of interest" description="Disordered" evidence="2">
    <location>
        <begin position="628"/>
        <end position="651"/>
    </location>
</feature>
<reference evidence="3" key="1">
    <citation type="submission" date="2022-03" db="EMBL/GenBank/DDBJ databases">
        <authorList>
            <person name="Martin C."/>
        </authorList>
    </citation>
    <scope>NUCLEOTIDE SEQUENCE</scope>
</reference>
<feature type="compositionally biased region" description="Basic and acidic residues" evidence="2">
    <location>
        <begin position="59"/>
        <end position="86"/>
    </location>
</feature>
<accession>A0A8J1UBU4</accession>
<dbReference type="GO" id="GO:0042175">
    <property type="term" value="C:nuclear outer membrane-endoplasmic reticulum membrane network"/>
    <property type="evidence" value="ECO:0007669"/>
    <property type="project" value="TreeGrafter"/>
</dbReference>
<feature type="region of interest" description="Disordered" evidence="2">
    <location>
        <begin position="486"/>
        <end position="505"/>
    </location>
</feature>
<dbReference type="InterPro" id="IPR039604">
    <property type="entry name" value="Bfr1"/>
</dbReference>
<dbReference type="GO" id="GO:1990904">
    <property type="term" value="C:ribonucleoprotein complex"/>
    <property type="evidence" value="ECO:0007669"/>
    <property type="project" value="TreeGrafter"/>
</dbReference>
<name>A0A8J1UBU4_OWEFU</name>
<feature type="coiled-coil region" evidence="1">
    <location>
        <begin position="152"/>
        <end position="279"/>
    </location>
</feature>
<dbReference type="AlphaFoldDB" id="A0A8J1UBU4"/>
<gene>
    <name evidence="3" type="ORF">OFUS_LOCUS1466</name>
</gene>
<dbReference type="GO" id="GO:0005783">
    <property type="term" value="C:endoplasmic reticulum"/>
    <property type="evidence" value="ECO:0007669"/>
    <property type="project" value="TreeGrafter"/>
</dbReference>
<evidence type="ECO:0000313" key="4">
    <source>
        <dbReference type="Proteomes" id="UP000749559"/>
    </source>
</evidence>
<organism evidence="3 4">
    <name type="scientific">Owenia fusiformis</name>
    <name type="common">Polychaete worm</name>
    <dbReference type="NCBI Taxonomy" id="6347"/>
    <lineage>
        <taxon>Eukaryota</taxon>
        <taxon>Metazoa</taxon>
        <taxon>Spiralia</taxon>
        <taxon>Lophotrochozoa</taxon>
        <taxon>Annelida</taxon>
        <taxon>Polychaeta</taxon>
        <taxon>Sedentaria</taxon>
        <taxon>Canalipalpata</taxon>
        <taxon>Sabellida</taxon>
        <taxon>Oweniida</taxon>
        <taxon>Oweniidae</taxon>
        <taxon>Owenia</taxon>
    </lineage>
</organism>
<feature type="compositionally biased region" description="Basic and acidic residues" evidence="2">
    <location>
        <begin position="10"/>
        <end position="20"/>
    </location>
</feature>
<feature type="region of interest" description="Disordered" evidence="2">
    <location>
        <begin position="48"/>
        <end position="86"/>
    </location>
</feature>
<dbReference type="OrthoDB" id="2195113at2759"/>
<comment type="caution">
    <text evidence="3">The sequence shown here is derived from an EMBL/GenBank/DDBJ whole genome shotgun (WGS) entry which is preliminary data.</text>
</comment>
<evidence type="ECO:0000256" key="1">
    <source>
        <dbReference type="SAM" id="Coils"/>
    </source>
</evidence>
<protein>
    <submittedName>
        <fullName evidence="3">Uncharacterized protein</fullName>
    </submittedName>
</protein>
<dbReference type="PANTHER" id="PTHR31027:SF2">
    <property type="entry name" value="LEBERCILIN DOMAIN-CONTAINING PROTEIN"/>
    <property type="match status" value="1"/>
</dbReference>
<keyword evidence="1" id="KW-0175">Coiled coil</keyword>
<feature type="region of interest" description="Disordered" evidence="2">
    <location>
        <begin position="1"/>
        <end position="20"/>
    </location>
</feature>
<dbReference type="GO" id="GO:0003729">
    <property type="term" value="F:mRNA binding"/>
    <property type="evidence" value="ECO:0007669"/>
    <property type="project" value="TreeGrafter"/>
</dbReference>
<keyword evidence="4" id="KW-1185">Reference proteome</keyword>
<sequence length="651" mass="73899">MASAEESTEGEEKAVDKEAVAAEFRRMKAPNKKRLEDDIEVLMTQIKEKESQLKANNSKSDERNQEEGRNIRAEKEANNERRKKKDAELRQLGVTIRSQLDSLAKVQAQLTYKREDRINEAIRRLEYQLKNQNFSLREEKKIVSEIDSLKRSKKALVQYTAMKRELDSLRDKQRRIREEIGHYSKAVTGLKNREGAIRNSFKAMREHNEQLRKEIDALFDEKRKMIADFKKYENEYYNCKRITKEVQSKKREEEKRAQLAAKQKEIAEIEALREPYEQEKQLCTTLIVYLQRFLSQETTQDNQQDTPSTPDAVKAVEKEAGMFVLRRKKSDEDDVFWGAGRGKAGKRNKKDKKKISVPKHIQHSPEIFAQFDALNLTAPSTMTEVQISIEQLQARKAYYQNAPAIVPSQFSPTSQVSTDWTISEATSHTGSLVSVTTLDSTTSDGSVISDVDLESTLKQQDFQNILVSETIDDAVEERSISPIEKDINKDNVGKGTTEGPGVNMEKVPSTTLVMRSISSENDGSSICSLDNHVNNAHDATDTEESGIELDEFTHDLPKTNKQCPRDKLKLHILKDSNTINNAHAGNEVDADSALNNMNNCNGYIDDAENKDDIADTCNKDTVANEKVTQCEDSSDKFDTENLVNGDVVEES</sequence>
<dbReference type="PANTHER" id="PTHR31027">
    <property type="entry name" value="NUCLEAR SEGREGATION PROTEIN BFR1"/>
    <property type="match status" value="1"/>
</dbReference>
<proteinExistence type="predicted"/>
<dbReference type="Proteomes" id="UP000749559">
    <property type="component" value="Unassembled WGS sequence"/>
</dbReference>
<dbReference type="GO" id="GO:0008298">
    <property type="term" value="P:intracellular mRNA localization"/>
    <property type="evidence" value="ECO:0007669"/>
    <property type="project" value="TreeGrafter"/>
</dbReference>